<dbReference type="Proteomes" id="UP001161064">
    <property type="component" value="Unassembled WGS sequence"/>
</dbReference>
<dbReference type="PIRSF" id="PIRSF002741">
    <property type="entry name" value="MppA"/>
    <property type="match status" value="1"/>
</dbReference>
<evidence type="ECO:0000313" key="6">
    <source>
        <dbReference type="EMBL" id="GIU67031.1"/>
    </source>
</evidence>
<dbReference type="InterPro" id="IPR000914">
    <property type="entry name" value="SBP_5_dom"/>
</dbReference>
<proteinExistence type="inferred from homology"/>
<organism evidence="6 7">
    <name type="scientific">Candidatus Phycosocius spiralis</name>
    <dbReference type="NCBI Taxonomy" id="2815099"/>
    <lineage>
        <taxon>Bacteria</taxon>
        <taxon>Pseudomonadati</taxon>
        <taxon>Pseudomonadota</taxon>
        <taxon>Alphaproteobacteria</taxon>
        <taxon>Caulobacterales</taxon>
        <taxon>Caulobacterales incertae sedis</taxon>
        <taxon>Candidatus Phycosocius</taxon>
    </lineage>
</organism>
<dbReference type="RefSeq" id="WP_284359752.1">
    <property type="nucleotide sequence ID" value="NZ_BPFZ01000006.1"/>
</dbReference>
<evidence type="ECO:0000256" key="2">
    <source>
        <dbReference type="ARBA" id="ARBA00005695"/>
    </source>
</evidence>
<dbReference type="EMBL" id="BPFZ01000006">
    <property type="protein sequence ID" value="GIU67031.1"/>
    <property type="molecule type" value="Genomic_DNA"/>
</dbReference>
<comment type="similarity">
    <text evidence="2">Belongs to the bacterial solute-binding protein 5 family.</text>
</comment>
<protein>
    <submittedName>
        <fullName evidence="6">ABC transporter substrate-binding protein</fullName>
    </submittedName>
</protein>
<dbReference type="InterPro" id="IPR039424">
    <property type="entry name" value="SBP_5"/>
</dbReference>
<dbReference type="PANTHER" id="PTHR30290:SF10">
    <property type="entry name" value="PERIPLASMIC OLIGOPEPTIDE-BINDING PROTEIN-RELATED"/>
    <property type="match status" value="1"/>
</dbReference>
<dbReference type="SUPFAM" id="SSF53850">
    <property type="entry name" value="Periplasmic binding protein-like II"/>
    <property type="match status" value="1"/>
</dbReference>
<accession>A0ABQ4PVI6</accession>
<dbReference type="Gene3D" id="3.40.190.10">
    <property type="entry name" value="Periplasmic binding protein-like II"/>
    <property type="match status" value="1"/>
</dbReference>
<sequence length="513" mass="56450">MVDIDRRYLVSTLSAAPFASLPACSKAPAPPDTLRVGLVGGPDSLDPLKAEFAAAALLFRQFFLPLIGYGPNGGPAPALANSWTPSNTNQVWTFKIAPGRTWSDGKPITSKDVQDSLRLGADQKTAYADASELFMIKGYRDCVVDGKDSATIGVRAPDPTTLIIELNAPDAQFWSRMQEFYPIPLHVRKIYGDKWTELDKIVVSGPYKPIERTQTRLLFDHNPLGGWKANMPKKISVEAIEDASTRLRMFQSGDLDLAQDPPLLRAKNLSEEFGTQYQVFPAPRFVYISFNTKKPQLKDPNIRRALAMGFDRTIIANTIMRGSVEPAGRFIHGLKQPAFDPNQAQAILTAKGITPANPLRFELLVAKDDRERAAIQIADMWRQIGVEASLYAADSNAIVSRLNGFDFDAAVVRLDKGMKSDPIDLMASWGAGGTAYSHQWKDWAFDQALSAARAQSHPEARRAKTLKAEAILLQASPITGIWFFPSTWLVHKRVTGGIEGLAPIIWPSLHIAA</sequence>
<dbReference type="CDD" id="cd08504">
    <property type="entry name" value="PBP2_OppA"/>
    <property type="match status" value="1"/>
</dbReference>
<comment type="caution">
    <text evidence="6">The sequence shown here is derived from an EMBL/GenBank/DDBJ whole genome shotgun (WGS) entry which is preliminary data.</text>
</comment>
<evidence type="ECO:0000313" key="7">
    <source>
        <dbReference type="Proteomes" id="UP001161064"/>
    </source>
</evidence>
<dbReference type="Gene3D" id="3.10.105.10">
    <property type="entry name" value="Dipeptide-binding Protein, Domain 3"/>
    <property type="match status" value="1"/>
</dbReference>
<gene>
    <name evidence="6" type="ORF">PsB1_1185</name>
</gene>
<evidence type="ECO:0000256" key="4">
    <source>
        <dbReference type="ARBA" id="ARBA00022729"/>
    </source>
</evidence>
<reference evidence="6" key="1">
    <citation type="submission" date="2021-05" db="EMBL/GenBank/DDBJ databases">
        <authorList>
            <person name="Tanabe Y."/>
        </authorList>
    </citation>
    <scope>NUCLEOTIDE SEQUENCE</scope>
    <source>
        <strain evidence="6">BOTRYCO-1</strain>
    </source>
</reference>
<evidence type="ECO:0000256" key="3">
    <source>
        <dbReference type="ARBA" id="ARBA00022448"/>
    </source>
</evidence>
<evidence type="ECO:0000256" key="1">
    <source>
        <dbReference type="ARBA" id="ARBA00004418"/>
    </source>
</evidence>
<dbReference type="InterPro" id="IPR030678">
    <property type="entry name" value="Peptide/Ni-bd"/>
</dbReference>
<evidence type="ECO:0000259" key="5">
    <source>
        <dbReference type="Pfam" id="PF00496"/>
    </source>
</evidence>
<keyword evidence="7" id="KW-1185">Reference proteome</keyword>
<comment type="subcellular location">
    <subcellularLocation>
        <location evidence="1">Periplasm</location>
    </subcellularLocation>
</comment>
<keyword evidence="4" id="KW-0732">Signal</keyword>
<dbReference type="Pfam" id="PF00496">
    <property type="entry name" value="SBP_bac_5"/>
    <property type="match status" value="1"/>
</dbReference>
<reference evidence="6" key="2">
    <citation type="journal article" date="2023" name="ISME Commun">
        <title>Characterization of a bloom-associated alphaproteobacterial lineage, 'Candidatus Phycosocius': insights into freshwater algal-bacterial interactions.</title>
        <authorList>
            <person name="Tanabe Y."/>
            <person name="Yamaguchi H."/>
            <person name="Yoshida M."/>
            <person name="Kai A."/>
            <person name="Okazaki Y."/>
        </authorList>
    </citation>
    <scope>NUCLEOTIDE SEQUENCE</scope>
    <source>
        <strain evidence="6">BOTRYCO-1</strain>
    </source>
</reference>
<keyword evidence="3" id="KW-0813">Transport</keyword>
<dbReference type="PANTHER" id="PTHR30290">
    <property type="entry name" value="PERIPLASMIC BINDING COMPONENT OF ABC TRANSPORTER"/>
    <property type="match status" value="1"/>
</dbReference>
<dbReference type="Gene3D" id="3.90.76.10">
    <property type="entry name" value="Dipeptide-binding Protein, Domain 1"/>
    <property type="match status" value="1"/>
</dbReference>
<feature type="domain" description="Solute-binding protein family 5" evidence="5">
    <location>
        <begin position="75"/>
        <end position="431"/>
    </location>
</feature>
<name>A0ABQ4PVI6_9PROT</name>